<comment type="caution">
    <text evidence="7">The sequence shown here is derived from an EMBL/GenBank/DDBJ whole genome shotgun (WGS) entry which is preliminary data.</text>
</comment>
<organism evidence="7 8">
    <name type="scientific">Alkalidesulfovibrio alkalitolerans DSM 16529</name>
    <dbReference type="NCBI Taxonomy" id="1121439"/>
    <lineage>
        <taxon>Bacteria</taxon>
        <taxon>Pseudomonadati</taxon>
        <taxon>Thermodesulfobacteriota</taxon>
        <taxon>Desulfovibrionia</taxon>
        <taxon>Desulfovibrionales</taxon>
        <taxon>Desulfovibrionaceae</taxon>
        <taxon>Alkalidesulfovibrio</taxon>
    </lineage>
</organism>
<keyword evidence="2" id="KW-1003">Cell membrane</keyword>
<proteinExistence type="predicted"/>
<evidence type="ECO:0000256" key="1">
    <source>
        <dbReference type="ARBA" id="ARBA00004651"/>
    </source>
</evidence>
<dbReference type="InterPro" id="IPR001851">
    <property type="entry name" value="ABC_transp_permease"/>
</dbReference>
<accession>S7UFN0</accession>
<dbReference type="EMBL" id="ATHI01000030">
    <property type="protein sequence ID" value="EPR31038.1"/>
    <property type="molecule type" value="Genomic_DNA"/>
</dbReference>
<keyword evidence="8" id="KW-1185">Reference proteome</keyword>
<dbReference type="STRING" id="1121439.dsat_1165"/>
<keyword evidence="5 6" id="KW-0472">Membrane</keyword>
<dbReference type="Proteomes" id="UP000014975">
    <property type="component" value="Unassembled WGS sequence"/>
</dbReference>
<evidence type="ECO:0000256" key="5">
    <source>
        <dbReference type="ARBA" id="ARBA00023136"/>
    </source>
</evidence>
<keyword evidence="4 6" id="KW-1133">Transmembrane helix</keyword>
<dbReference type="Pfam" id="PF02653">
    <property type="entry name" value="BPD_transp_2"/>
    <property type="match status" value="1"/>
</dbReference>
<dbReference type="PANTHER" id="PTHR30482">
    <property type="entry name" value="HIGH-AFFINITY BRANCHED-CHAIN AMINO ACID TRANSPORT SYSTEM PERMEASE"/>
    <property type="match status" value="1"/>
</dbReference>
<evidence type="ECO:0000256" key="3">
    <source>
        <dbReference type="ARBA" id="ARBA00022692"/>
    </source>
</evidence>
<evidence type="ECO:0000256" key="6">
    <source>
        <dbReference type="SAM" id="Phobius"/>
    </source>
</evidence>
<feature type="transmembrane region" description="Helical" evidence="6">
    <location>
        <begin position="94"/>
        <end position="111"/>
    </location>
</feature>
<dbReference type="PATRIC" id="fig|1121439.3.peg.2547"/>
<feature type="transmembrane region" description="Helical" evidence="6">
    <location>
        <begin position="118"/>
        <end position="138"/>
    </location>
</feature>
<dbReference type="CDD" id="cd06581">
    <property type="entry name" value="TM_PBP1_LivM_like"/>
    <property type="match status" value="1"/>
</dbReference>
<feature type="transmembrane region" description="Helical" evidence="6">
    <location>
        <begin position="306"/>
        <end position="329"/>
    </location>
</feature>
<dbReference type="PANTHER" id="PTHR30482:SF20">
    <property type="entry name" value="HIGH-AFFINITY BRANCHED-CHAIN AMINO ACID TRANSPORT SYSTEM PERMEASE PROTEIN LIVM"/>
    <property type="match status" value="1"/>
</dbReference>
<evidence type="ECO:0000313" key="7">
    <source>
        <dbReference type="EMBL" id="EPR31038.1"/>
    </source>
</evidence>
<protein>
    <submittedName>
        <fullName evidence="7">ABC-type transporter, integral membrane subunit</fullName>
    </submittedName>
</protein>
<feature type="transmembrane region" description="Helical" evidence="6">
    <location>
        <begin position="169"/>
        <end position="191"/>
    </location>
</feature>
<evidence type="ECO:0000256" key="2">
    <source>
        <dbReference type="ARBA" id="ARBA00022475"/>
    </source>
</evidence>
<comment type="subcellular location">
    <subcellularLocation>
        <location evidence="1">Cell membrane</location>
        <topology evidence="1">Multi-pass membrane protein</topology>
    </subcellularLocation>
</comment>
<dbReference type="OrthoDB" id="9780757at2"/>
<dbReference type="AlphaFoldDB" id="S7UFN0"/>
<feature type="transmembrane region" description="Helical" evidence="6">
    <location>
        <begin position="256"/>
        <end position="275"/>
    </location>
</feature>
<dbReference type="eggNOG" id="COG4177">
    <property type="taxonomic scope" value="Bacteria"/>
</dbReference>
<dbReference type="GO" id="GO:0015658">
    <property type="term" value="F:branched-chain amino acid transmembrane transporter activity"/>
    <property type="evidence" value="ECO:0007669"/>
    <property type="project" value="InterPro"/>
</dbReference>
<reference evidence="7 8" key="1">
    <citation type="journal article" date="2013" name="Genome Announc.">
        <title>Draft genome sequences for three mercury-methylating, sulfate-reducing bacteria.</title>
        <authorList>
            <person name="Brown S.D."/>
            <person name="Hurt R.A.Jr."/>
            <person name="Gilmour C.C."/>
            <person name="Elias D.A."/>
        </authorList>
    </citation>
    <scope>NUCLEOTIDE SEQUENCE [LARGE SCALE GENOMIC DNA]</scope>
    <source>
        <strain evidence="7 8">DSM 16529</strain>
    </source>
</reference>
<sequence>MTPASNSPFRRAWFILALALAWLFVLLWPLLGIRSDGSFTFAETFAVWSKVALAGLAILAIWKLRHVGAFDFLQKPVAVARQAVDTGYNALPKWVWLGLLGAFALTFPMYTERYAQDVAVLVLVYVCLGLGLNVVVGLCGLLDLGYIAFYGVGAYTYALLSIHYSMPFWVCLPIAAVLASISGCIIGFPTLRMRGDYLAIVTLGFGEIVRIILNNWMSLTNGPNGLLGIKSPGVYVPTFVDGSLTFEHLWLRNLHLIYYVILGLAVFTIIAVNRLNYSRIGRAWEAVREDETAAEVMGVNTFLIKLLAYATGAAFGGLAGAFFAARMRFVSPESFTFMESIMVLAMVVLGGLGSIPGIILGAMALIVLPEVFRGFELYRMLAFGGAMTLMMVVRPAGLIPAKRMGKRGEEAD</sequence>
<name>S7UFN0_9BACT</name>
<feature type="transmembrane region" description="Helical" evidence="6">
    <location>
        <begin position="12"/>
        <end position="33"/>
    </location>
</feature>
<feature type="transmembrane region" description="Helical" evidence="6">
    <location>
        <begin position="45"/>
        <end position="64"/>
    </location>
</feature>
<feature type="transmembrane region" description="Helical" evidence="6">
    <location>
        <begin position="380"/>
        <end position="399"/>
    </location>
</feature>
<evidence type="ECO:0000313" key="8">
    <source>
        <dbReference type="Proteomes" id="UP000014975"/>
    </source>
</evidence>
<keyword evidence="3 6" id="KW-0812">Transmembrane</keyword>
<feature type="transmembrane region" description="Helical" evidence="6">
    <location>
        <begin position="144"/>
        <end position="162"/>
    </location>
</feature>
<dbReference type="RefSeq" id="WP_020887862.1">
    <property type="nucleotide sequence ID" value="NZ_ATHI01000030.1"/>
</dbReference>
<dbReference type="NCBIfam" id="NF008450">
    <property type="entry name" value="PRK11301.1"/>
    <property type="match status" value="1"/>
</dbReference>
<gene>
    <name evidence="7" type="ORF">dsat_1165</name>
</gene>
<dbReference type="InterPro" id="IPR043428">
    <property type="entry name" value="LivM-like"/>
</dbReference>
<dbReference type="GO" id="GO:0005886">
    <property type="term" value="C:plasma membrane"/>
    <property type="evidence" value="ECO:0007669"/>
    <property type="project" value="UniProtKB-SubCell"/>
</dbReference>
<feature type="transmembrane region" description="Helical" evidence="6">
    <location>
        <begin position="341"/>
        <end position="368"/>
    </location>
</feature>
<evidence type="ECO:0000256" key="4">
    <source>
        <dbReference type="ARBA" id="ARBA00022989"/>
    </source>
</evidence>